<accession>A0A6G0XQ27</accession>
<dbReference type="Gene3D" id="1.10.10.1070">
    <property type="entry name" value="Zinc finger, BED domain-containing"/>
    <property type="match status" value="1"/>
</dbReference>
<dbReference type="GO" id="GO:0003677">
    <property type="term" value="F:DNA binding"/>
    <property type="evidence" value="ECO:0007669"/>
    <property type="project" value="UniProtKB-KW"/>
</dbReference>
<dbReference type="InterPro" id="IPR036236">
    <property type="entry name" value="Znf_C2H2_sf"/>
</dbReference>
<evidence type="ECO:0000256" key="5">
    <source>
        <dbReference type="ARBA" id="ARBA00023015"/>
    </source>
</evidence>
<feature type="region of interest" description="Disordered" evidence="10">
    <location>
        <begin position="480"/>
        <end position="505"/>
    </location>
</feature>
<evidence type="ECO:0000256" key="3">
    <source>
        <dbReference type="ARBA" id="ARBA00022771"/>
    </source>
</evidence>
<comment type="subcellular location">
    <subcellularLocation>
        <location evidence="1">Nucleus</location>
    </subcellularLocation>
</comment>
<proteinExistence type="predicted"/>
<dbReference type="GO" id="GO:0008270">
    <property type="term" value="F:zinc ion binding"/>
    <property type="evidence" value="ECO:0007669"/>
    <property type="project" value="UniProtKB-KW"/>
</dbReference>
<dbReference type="PROSITE" id="PS50808">
    <property type="entry name" value="ZF_BED"/>
    <property type="match status" value="1"/>
</dbReference>
<keyword evidence="4" id="KW-0862">Zinc</keyword>
<sequence>MVNIYKLQQLDSTRNFMGKVKSKVWLFFNKTKDGGICKNCNQTKTCKGGNTSNLVAHLRFMHPGNYNELNKMQKSLDNSDSTDEMMQEESNQTTETLTSTSIVCPVLQPAQKSMSSDVINKPRVQSTLRVIRPLDKQTEEKYKNAIATWVCMDMQPYRSVEKPGFKQLMNTLCPNFKIPSRKYFSDHKIPKMYEEIRLIIQTKLSSVQFIALTTDCWTSNNGHPFIGLTTHTISNEWKLETLCLACTSLNVDHTAQNLQRCIKEILYEWKIDSEKITAITTDCGANIIKAVSLMNFNHVACFGHALNTGVTRAFNIEPVKICITNATRIRSIFHYSNKMKRSLLEAQNQLKLPTLVAPSSSETRWWSVMPCLYFVKTQYLALLQIFTIPKHYSLLPTRNQMKLINRLLKVIEPLKLLGESMASEKNITISDLWPIYQKLNLMYKPLNQRNDVDCNNLNDNEYSVPLFPNTVDNDYTEIFTQPSKQDDSGEEDDEEETSETNSLSQALKHVEQLVVSEILETLSKRYASNEQTMKLLKKASFLDPRHRNKYLGDQNQIGVIHDEIKLEMEQISNNIPANDQSLKKNNHYKGIAAFLDDLTSLLMENEVSTMESEAESINKEILGYLQMPVVNLSTNSTDWWKKFGAEFPKLEILAKKYLCIPGTSVPCERLFSTGGNICTDNRASLAPGHAEQLIFLSKNSQLISFKQIKYKYNFYL</sequence>
<dbReference type="OrthoDB" id="1607513at2759"/>
<dbReference type="Pfam" id="PF05699">
    <property type="entry name" value="Dimer_Tnp_hAT"/>
    <property type="match status" value="1"/>
</dbReference>
<dbReference type="InterPro" id="IPR003656">
    <property type="entry name" value="Znf_BED"/>
</dbReference>
<reference evidence="12 13" key="1">
    <citation type="submission" date="2019-08" db="EMBL/GenBank/DDBJ databases">
        <title>Whole genome of Aphis craccivora.</title>
        <authorList>
            <person name="Voronova N.V."/>
            <person name="Shulinski R.S."/>
            <person name="Bandarenka Y.V."/>
            <person name="Zhorov D.G."/>
            <person name="Warner D."/>
        </authorList>
    </citation>
    <scope>NUCLEOTIDE SEQUENCE [LARGE SCALE GENOMIC DNA]</scope>
    <source>
        <strain evidence="12">180601</strain>
        <tissue evidence="12">Whole Body</tissue>
    </source>
</reference>
<feature type="compositionally biased region" description="Acidic residues" evidence="10">
    <location>
        <begin position="488"/>
        <end position="498"/>
    </location>
</feature>
<evidence type="ECO:0000256" key="1">
    <source>
        <dbReference type="ARBA" id="ARBA00004123"/>
    </source>
</evidence>
<dbReference type="Proteomes" id="UP000478052">
    <property type="component" value="Unassembled WGS sequence"/>
</dbReference>
<evidence type="ECO:0000256" key="10">
    <source>
        <dbReference type="SAM" id="MobiDB-lite"/>
    </source>
</evidence>
<keyword evidence="2" id="KW-0479">Metal-binding</keyword>
<feature type="domain" description="BED-type" evidence="11">
    <location>
        <begin position="19"/>
        <end position="69"/>
    </location>
</feature>
<gene>
    <name evidence="12" type="ORF">FWK35_00026528</name>
</gene>
<dbReference type="SUPFAM" id="SSF53098">
    <property type="entry name" value="Ribonuclease H-like"/>
    <property type="match status" value="1"/>
</dbReference>
<dbReference type="PANTHER" id="PTHR46481">
    <property type="entry name" value="ZINC FINGER BED DOMAIN-CONTAINING PROTEIN 4"/>
    <property type="match status" value="1"/>
</dbReference>
<comment type="caution">
    <text evidence="12">The sequence shown here is derived from an EMBL/GenBank/DDBJ whole genome shotgun (WGS) entry which is preliminary data.</text>
</comment>
<dbReference type="EMBL" id="VUJU01007658">
    <property type="protein sequence ID" value="KAF0742392.1"/>
    <property type="molecule type" value="Genomic_DNA"/>
</dbReference>
<keyword evidence="13" id="KW-1185">Reference proteome</keyword>
<evidence type="ECO:0000259" key="11">
    <source>
        <dbReference type="PROSITE" id="PS50808"/>
    </source>
</evidence>
<dbReference type="PANTHER" id="PTHR46481:SF9">
    <property type="entry name" value="ZINC FINGER BED DOMAIN-CONTAINING PROTEIN 1-LIKE"/>
    <property type="match status" value="1"/>
</dbReference>
<keyword evidence="7" id="KW-0804">Transcription</keyword>
<evidence type="ECO:0000256" key="9">
    <source>
        <dbReference type="PROSITE-ProRule" id="PRU00027"/>
    </source>
</evidence>
<dbReference type="InterPro" id="IPR052035">
    <property type="entry name" value="ZnF_BED_domain_contain"/>
</dbReference>
<keyword evidence="5" id="KW-0805">Transcription regulation</keyword>
<name>A0A6G0XQ27_APHCR</name>
<dbReference type="Pfam" id="PF02892">
    <property type="entry name" value="zf-BED"/>
    <property type="match status" value="1"/>
</dbReference>
<dbReference type="AlphaFoldDB" id="A0A6G0XQ27"/>
<evidence type="ECO:0000256" key="7">
    <source>
        <dbReference type="ARBA" id="ARBA00023163"/>
    </source>
</evidence>
<organism evidence="12 13">
    <name type="scientific">Aphis craccivora</name>
    <name type="common">Cowpea aphid</name>
    <dbReference type="NCBI Taxonomy" id="307492"/>
    <lineage>
        <taxon>Eukaryota</taxon>
        <taxon>Metazoa</taxon>
        <taxon>Ecdysozoa</taxon>
        <taxon>Arthropoda</taxon>
        <taxon>Hexapoda</taxon>
        <taxon>Insecta</taxon>
        <taxon>Pterygota</taxon>
        <taxon>Neoptera</taxon>
        <taxon>Paraneoptera</taxon>
        <taxon>Hemiptera</taxon>
        <taxon>Sternorrhyncha</taxon>
        <taxon>Aphidomorpha</taxon>
        <taxon>Aphidoidea</taxon>
        <taxon>Aphididae</taxon>
        <taxon>Aphidini</taxon>
        <taxon>Aphis</taxon>
        <taxon>Aphis</taxon>
    </lineage>
</organism>
<keyword evidence="8" id="KW-0539">Nucleus</keyword>
<evidence type="ECO:0000313" key="13">
    <source>
        <dbReference type="Proteomes" id="UP000478052"/>
    </source>
</evidence>
<evidence type="ECO:0000256" key="8">
    <source>
        <dbReference type="ARBA" id="ARBA00023242"/>
    </source>
</evidence>
<evidence type="ECO:0000313" key="12">
    <source>
        <dbReference type="EMBL" id="KAF0742392.1"/>
    </source>
</evidence>
<dbReference type="SUPFAM" id="SSF57667">
    <property type="entry name" value="beta-beta-alpha zinc fingers"/>
    <property type="match status" value="1"/>
</dbReference>
<dbReference type="SUPFAM" id="SSF140996">
    <property type="entry name" value="Hermes dimerisation domain"/>
    <property type="match status" value="1"/>
</dbReference>
<feature type="region of interest" description="Disordered" evidence="10">
    <location>
        <begin position="75"/>
        <end position="94"/>
    </location>
</feature>
<evidence type="ECO:0000256" key="6">
    <source>
        <dbReference type="ARBA" id="ARBA00023125"/>
    </source>
</evidence>
<keyword evidence="6" id="KW-0238">DNA-binding</keyword>
<keyword evidence="3 9" id="KW-0863">Zinc-finger</keyword>
<dbReference type="SMART" id="SM00614">
    <property type="entry name" value="ZnF_BED"/>
    <property type="match status" value="1"/>
</dbReference>
<protein>
    <recommendedName>
        <fullName evidence="11">BED-type domain-containing protein</fullName>
    </recommendedName>
</protein>
<dbReference type="GO" id="GO:0046983">
    <property type="term" value="F:protein dimerization activity"/>
    <property type="evidence" value="ECO:0007669"/>
    <property type="project" value="InterPro"/>
</dbReference>
<evidence type="ECO:0000256" key="2">
    <source>
        <dbReference type="ARBA" id="ARBA00022723"/>
    </source>
</evidence>
<evidence type="ECO:0000256" key="4">
    <source>
        <dbReference type="ARBA" id="ARBA00022833"/>
    </source>
</evidence>
<dbReference type="InterPro" id="IPR012337">
    <property type="entry name" value="RNaseH-like_sf"/>
</dbReference>
<dbReference type="GO" id="GO:0005634">
    <property type="term" value="C:nucleus"/>
    <property type="evidence" value="ECO:0007669"/>
    <property type="project" value="UniProtKB-SubCell"/>
</dbReference>
<dbReference type="InterPro" id="IPR008906">
    <property type="entry name" value="HATC_C_dom"/>
</dbReference>